<accession>A0ABR6VRK8</accession>
<dbReference type="PANTHER" id="PTHR42878">
    <property type="entry name" value="TWO-COMPONENT HISTIDINE KINASE"/>
    <property type="match status" value="1"/>
</dbReference>
<dbReference type="InterPro" id="IPR003594">
    <property type="entry name" value="HATPase_dom"/>
</dbReference>
<keyword evidence="10" id="KW-1133">Transmembrane helix</keyword>
<evidence type="ECO:0000256" key="1">
    <source>
        <dbReference type="ARBA" id="ARBA00000085"/>
    </source>
</evidence>
<evidence type="ECO:0000256" key="13">
    <source>
        <dbReference type="SAM" id="Coils"/>
    </source>
</evidence>
<dbReference type="Gene3D" id="3.30.565.10">
    <property type="entry name" value="Histidine kinase-like ATPase, C-terminal domain"/>
    <property type="match status" value="1"/>
</dbReference>
<gene>
    <name evidence="15" type="ORF">H7U12_09110</name>
</gene>
<keyword evidence="6" id="KW-0812">Transmembrane</keyword>
<evidence type="ECO:0000256" key="11">
    <source>
        <dbReference type="ARBA" id="ARBA00023012"/>
    </source>
</evidence>
<keyword evidence="9" id="KW-0067">ATP-binding</keyword>
<dbReference type="SUPFAM" id="SSF55785">
    <property type="entry name" value="PYP-like sensor domain (PAS domain)"/>
    <property type="match status" value="1"/>
</dbReference>
<dbReference type="Gene3D" id="3.30.450.20">
    <property type="entry name" value="PAS domain"/>
    <property type="match status" value="1"/>
</dbReference>
<evidence type="ECO:0000256" key="5">
    <source>
        <dbReference type="ARBA" id="ARBA00022679"/>
    </source>
</evidence>
<dbReference type="InterPro" id="IPR050351">
    <property type="entry name" value="BphY/WalK/GraS-like"/>
</dbReference>
<comment type="caution">
    <text evidence="15">The sequence shown here is derived from an EMBL/GenBank/DDBJ whole genome shotgun (WGS) entry which is preliminary data.</text>
</comment>
<evidence type="ECO:0000256" key="9">
    <source>
        <dbReference type="ARBA" id="ARBA00022840"/>
    </source>
</evidence>
<evidence type="ECO:0000313" key="16">
    <source>
        <dbReference type="Proteomes" id="UP000659698"/>
    </source>
</evidence>
<evidence type="ECO:0000256" key="10">
    <source>
        <dbReference type="ARBA" id="ARBA00022989"/>
    </source>
</evidence>
<evidence type="ECO:0000256" key="2">
    <source>
        <dbReference type="ARBA" id="ARBA00004141"/>
    </source>
</evidence>
<proteinExistence type="predicted"/>
<dbReference type="PRINTS" id="PR00344">
    <property type="entry name" value="BCTRLSENSOR"/>
</dbReference>
<sequence>MSSIREFPDVNLALIEQTGQAFFAYAEGGTHFTYRSPAFQESFPLAEESTAPASLLRLVHEEDQSYVLDRLAHVLSRKVLTLLEFRVQLPKRQEQWVCVKASAIEGAAGNLVIGHVEDVTLQRVYNDHLKRYSNKKNSVLNILAHDLAGPLGMIQNLSELLAEQLNAHEEEETQEVLRLIERMSKHGSELLREFMNQEFLESSHTELITRRVNMVAKMGEALEEYKIVGGELMTKTVSFTSSSDEVYAELDDLKFMQVITNLISNALKFTADDGIINVRLEEEENSVLVTVADNGVGIPAKYHPILFEKFTEARRPGLKGEKSVGLGMSIVKTIIEWHHGEIWFESAEGQGTTFYIRIPKKQNKLGPAI</sequence>
<dbReference type="CDD" id="cd00082">
    <property type="entry name" value="HisKA"/>
    <property type="match status" value="1"/>
</dbReference>
<keyword evidence="13" id="KW-0175">Coiled coil</keyword>
<keyword evidence="8 15" id="KW-0418">Kinase</keyword>
<keyword evidence="12" id="KW-0472">Membrane</keyword>
<dbReference type="Proteomes" id="UP000659698">
    <property type="component" value="Unassembled WGS sequence"/>
</dbReference>
<keyword evidence="16" id="KW-1185">Reference proteome</keyword>
<comment type="catalytic activity">
    <reaction evidence="1">
        <text>ATP + protein L-histidine = ADP + protein N-phospho-L-histidine.</text>
        <dbReference type="EC" id="2.7.13.3"/>
    </reaction>
</comment>
<protein>
    <recommendedName>
        <fullName evidence="3">histidine kinase</fullName>
        <ecNumber evidence="3">2.7.13.3</ecNumber>
    </recommendedName>
</protein>
<dbReference type="InterPro" id="IPR003661">
    <property type="entry name" value="HisK_dim/P_dom"/>
</dbReference>
<dbReference type="CDD" id="cd00130">
    <property type="entry name" value="PAS"/>
    <property type="match status" value="1"/>
</dbReference>
<dbReference type="Pfam" id="PF02518">
    <property type="entry name" value="HATPase_c"/>
    <property type="match status" value="1"/>
</dbReference>
<dbReference type="InterPro" id="IPR000014">
    <property type="entry name" value="PAS"/>
</dbReference>
<evidence type="ECO:0000256" key="6">
    <source>
        <dbReference type="ARBA" id="ARBA00022692"/>
    </source>
</evidence>
<dbReference type="EMBL" id="JACOAF010000021">
    <property type="protein sequence ID" value="MBC3539840.1"/>
    <property type="molecule type" value="Genomic_DNA"/>
</dbReference>
<evidence type="ECO:0000256" key="3">
    <source>
        <dbReference type="ARBA" id="ARBA00012438"/>
    </source>
</evidence>
<dbReference type="InterPro" id="IPR035965">
    <property type="entry name" value="PAS-like_dom_sf"/>
</dbReference>
<dbReference type="RefSeq" id="WP_186636307.1">
    <property type="nucleotide sequence ID" value="NZ_JACOAF010000021.1"/>
</dbReference>
<feature type="coiled-coil region" evidence="13">
    <location>
        <begin position="154"/>
        <end position="182"/>
    </location>
</feature>
<evidence type="ECO:0000256" key="4">
    <source>
        <dbReference type="ARBA" id="ARBA00022553"/>
    </source>
</evidence>
<dbReference type="PANTHER" id="PTHR42878:SF7">
    <property type="entry name" value="SENSOR HISTIDINE KINASE GLRK"/>
    <property type="match status" value="1"/>
</dbReference>
<evidence type="ECO:0000256" key="12">
    <source>
        <dbReference type="ARBA" id="ARBA00023136"/>
    </source>
</evidence>
<evidence type="ECO:0000313" key="15">
    <source>
        <dbReference type="EMBL" id="MBC3539840.1"/>
    </source>
</evidence>
<organism evidence="15 16">
    <name type="scientific">Rufibacter sediminis</name>
    <dbReference type="NCBI Taxonomy" id="2762756"/>
    <lineage>
        <taxon>Bacteria</taxon>
        <taxon>Pseudomonadati</taxon>
        <taxon>Bacteroidota</taxon>
        <taxon>Cytophagia</taxon>
        <taxon>Cytophagales</taxon>
        <taxon>Hymenobacteraceae</taxon>
        <taxon>Rufibacter</taxon>
    </lineage>
</organism>
<evidence type="ECO:0000256" key="7">
    <source>
        <dbReference type="ARBA" id="ARBA00022741"/>
    </source>
</evidence>
<feature type="domain" description="Histidine kinase" evidence="14">
    <location>
        <begin position="142"/>
        <end position="362"/>
    </location>
</feature>
<dbReference type="InterPro" id="IPR004358">
    <property type="entry name" value="Sig_transdc_His_kin-like_C"/>
</dbReference>
<comment type="subcellular location">
    <subcellularLocation>
        <location evidence="2">Membrane</location>
        <topology evidence="2">Multi-pass membrane protein</topology>
    </subcellularLocation>
</comment>
<reference evidence="15 16" key="1">
    <citation type="journal article" date="2019" name="Int. J. Syst. Evol. Microbiol.">
        <title>Rufibacter sediminis sp. nov., isolated from freshwater lake sediment.</title>
        <authorList>
            <person name="Qu J.H."/>
            <person name="Zhang L.J."/>
            <person name="Fu Y.H."/>
            <person name="Li H.F."/>
        </authorList>
    </citation>
    <scope>NUCLEOTIDE SEQUENCE [LARGE SCALE GENOMIC DNA]</scope>
    <source>
        <strain evidence="15 16">H-1</strain>
    </source>
</reference>
<keyword evidence="7" id="KW-0547">Nucleotide-binding</keyword>
<dbReference type="CDD" id="cd00075">
    <property type="entry name" value="HATPase"/>
    <property type="match status" value="1"/>
</dbReference>
<dbReference type="SMART" id="SM00388">
    <property type="entry name" value="HisKA"/>
    <property type="match status" value="1"/>
</dbReference>
<dbReference type="Gene3D" id="1.10.287.130">
    <property type="match status" value="1"/>
</dbReference>
<dbReference type="InterPro" id="IPR036890">
    <property type="entry name" value="HATPase_C_sf"/>
</dbReference>
<keyword evidence="11" id="KW-0902">Two-component regulatory system</keyword>
<dbReference type="SUPFAM" id="SSF47384">
    <property type="entry name" value="Homodimeric domain of signal transducing histidine kinase"/>
    <property type="match status" value="1"/>
</dbReference>
<keyword evidence="5" id="KW-0808">Transferase</keyword>
<name>A0ABR6VRK8_9BACT</name>
<keyword evidence="4" id="KW-0597">Phosphoprotein</keyword>
<dbReference type="EC" id="2.7.13.3" evidence="3"/>
<dbReference type="SMART" id="SM00387">
    <property type="entry name" value="HATPase_c"/>
    <property type="match status" value="1"/>
</dbReference>
<evidence type="ECO:0000259" key="14">
    <source>
        <dbReference type="PROSITE" id="PS50109"/>
    </source>
</evidence>
<dbReference type="SUPFAM" id="SSF55874">
    <property type="entry name" value="ATPase domain of HSP90 chaperone/DNA topoisomerase II/histidine kinase"/>
    <property type="match status" value="1"/>
</dbReference>
<dbReference type="InterPro" id="IPR005467">
    <property type="entry name" value="His_kinase_dom"/>
</dbReference>
<dbReference type="PROSITE" id="PS50109">
    <property type="entry name" value="HIS_KIN"/>
    <property type="match status" value="1"/>
</dbReference>
<dbReference type="GO" id="GO:0016301">
    <property type="term" value="F:kinase activity"/>
    <property type="evidence" value="ECO:0007669"/>
    <property type="project" value="UniProtKB-KW"/>
</dbReference>
<dbReference type="InterPro" id="IPR036097">
    <property type="entry name" value="HisK_dim/P_sf"/>
</dbReference>
<evidence type="ECO:0000256" key="8">
    <source>
        <dbReference type="ARBA" id="ARBA00022777"/>
    </source>
</evidence>